<proteinExistence type="predicted"/>
<name>A0A915CPS4_9BILA</name>
<evidence type="ECO:0000313" key="2">
    <source>
        <dbReference type="WBParaSite" id="jg1129"/>
    </source>
</evidence>
<protein>
    <submittedName>
        <fullName evidence="2">Uncharacterized protein</fullName>
    </submittedName>
</protein>
<evidence type="ECO:0000313" key="1">
    <source>
        <dbReference type="Proteomes" id="UP000887574"/>
    </source>
</evidence>
<keyword evidence="1" id="KW-1185">Reference proteome</keyword>
<dbReference type="Proteomes" id="UP000887574">
    <property type="component" value="Unplaced"/>
</dbReference>
<organism evidence="1 2">
    <name type="scientific">Ditylenchus dipsaci</name>
    <dbReference type="NCBI Taxonomy" id="166011"/>
    <lineage>
        <taxon>Eukaryota</taxon>
        <taxon>Metazoa</taxon>
        <taxon>Ecdysozoa</taxon>
        <taxon>Nematoda</taxon>
        <taxon>Chromadorea</taxon>
        <taxon>Rhabditida</taxon>
        <taxon>Tylenchina</taxon>
        <taxon>Tylenchomorpha</taxon>
        <taxon>Sphaerularioidea</taxon>
        <taxon>Anguinidae</taxon>
        <taxon>Anguininae</taxon>
        <taxon>Ditylenchus</taxon>
    </lineage>
</organism>
<sequence>MQWYWRMDNEANQQQQPLHGTKPLPIRELALGAYKSAGNRLSYDENKWKVNPDDHLDGFILSTKNVSEEYAECMQFTEEVFCCSTSTHSRHHRTDCYLQKDGETIHSVAVKYDLMSSWQSLADDERLLVVYNRQRHAVLDLVRKKIYKIEENHELVRSGDDFRICEYLKTTHGDYALKEEHCKITAFKVEFELPKVQFCSNPLYTAVLQYGHVQGEEEDLTWHLRVKYDSSPDVYSAAKTVASKLEQLVIDCNDSELDVFVLGSHELYQFSTQLPNLRSEHFIQTRRF</sequence>
<accession>A0A915CPS4</accession>
<reference evidence="2" key="1">
    <citation type="submission" date="2022-11" db="UniProtKB">
        <authorList>
            <consortium name="WormBaseParasite"/>
        </authorList>
    </citation>
    <scope>IDENTIFICATION</scope>
</reference>
<dbReference type="WBParaSite" id="jg1129">
    <property type="protein sequence ID" value="jg1129"/>
    <property type="gene ID" value="jg1129"/>
</dbReference>
<dbReference type="AlphaFoldDB" id="A0A915CPS4"/>